<dbReference type="PANTHER" id="PTHR10724:SF7">
    <property type="entry name" value="SMALL RIBOSOMAL SUBUNIT PROTEIN BS1C"/>
    <property type="match status" value="1"/>
</dbReference>
<name>A0A1T4JU79_9FIRM</name>
<dbReference type="OrthoDB" id="1777747at2"/>
<dbReference type="GO" id="GO:0022627">
    <property type="term" value="C:cytosolic small ribosomal subunit"/>
    <property type="evidence" value="ECO:0007669"/>
    <property type="project" value="TreeGrafter"/>
</dbReference>
<gene>
    <name evidence="5" type="ORF">SAMN02745114_00105</name>
</gene>
<keyword evidence="2 5" id="KW-0689">Ribosomal protein</keyword>
<protein>
    <submittedName>
        <fullName evidence="5">Small subunit ribosomal protein S1</fullName>
    </submittedName>
</protein>
<evidence type="ECO:0000313" key="6">
    <source>
        <dbReference type="Proteomes" id="UP000190657"/>
    </source>
</evidence>
<dbReference type="PANTHER" id="PTHR10724">
    <property type="entry name" value="30S RIBOSOMAL PROTEIN S1"/>
    <property type="match status" value="1"/>
</dbReference>
<dbReference type="GO" id="GO:0003735">
    <property type="term" value="F:structural constituent of ribosome"/>
    <property type="evidence" value="ECO:0007669"/>
    <property type="project" value="TreeGrafter"/>
</dbReference>
<keyword evidence="6" id="KW-1185">Reference proteome</keyword>
<dbReference type="Proteomes" id="UP000190657">
    <property type="component" value="Unassembled WGS sequence"/>
</dbReference>
<dbReference type="GO" id="GO:0003729">
    <property type="term" value="F:mRNA binding"/>
    <property type="evidence" value="ECO:0007669"/>
    <property type="project" value="TreeGrafter"/>
</dbReference>
<dbReference type="InterPro" id="IPR012340">
    <property type="entry name" value="NA-bd_OB-fold"/>
</dbReference>
<dbReference type="RefSeq" id="WP_078767621.1">
    <property type="nucleotide sequence ID" value="NZ_FUWW01000001.1"/>
</dbReference>
<proteinExistence type="inferred from homology"/>
<dbReference type="SMART" id="SM00316">
    <property type="entry name" value="S1"/>
    <property type="match status" value="3"/>
</dbReference>
<comment type="similarity">
    <text evidence="1">Belongs to the bacterial ribosomal protein bS1 family.</text>
</comment>
<dbReference type="STRING" id="290054.SAMN02745114_00105"/>
<keyword evidence="3" id="KW-0687">Ribonucleoprotein</keyword>
<evidence type="ECO:0000256" key="3">
    <source>
        <dbReference type="ARBA" id="ARBA00023274"/>
    </source>
</evidence>
<feature type="domain" description="S1 motif" evidence="4">
    <location>
        <begin position="204"/>
        <end position="230"/>
    </location>
</feature>
<dbReference type="PROSITE" id="PS50126">
    <property type="entry name" value="S1"/>
    <property type="match status" value="3"/>
</dbReference>
<evidence type="ECO:0000313" key="5">
    <source>
        <dbReference type="EMBL" id="SJZ33726.1"/>
    </source>
</evidence>
<dbReference type="EMBL" id="FUWW01000001">
    <property type="protein sequence ID" value="SJZ33726.1"/>
    <property type="molecule type" value="Genomic_DNA"/>
</dbReference>
<sequence>MNYYPEGINFTDRKFATLNEIKSAIASGEIIEGKVLLCDKEHNLHIDLGIMSGIIPRCEGALGIEEETVRDIALISKVNKPVAFKIVAVRQDDYGNDYAVLSRRIVQLECMRDFISPLECGDIITARVTHLERFGAFIDIGAGINSLIPIDMLSVSRISHPRERVYIGQIIQTVLRKKEEHKMTFSLKELLGTWEENASMFSVGETVTGVVRSIETYGVFVELAPNLAGLAEPCKNLEPGQRVSVFIKSILPDKMKVKLVIVEAFDDFDSPAELSYFIDSGRISHWKYSPDNAIKLVETKF</sequence>
<feature type="domain" description="S1 motif" evidence="4">
    <location>
        <begin position="28"/>
        <end position="104"/>
    </location>
</feature>
<feature type="domain" description="S1 motif" evidence="4">
    <location>
        <begin position="121"/>
        <end position="188"/>
    </location>
</feature>
<reference evidence="5 6" key="1">
    <citation type="submission" date="2017-02" db="EMBL/GenBank/DDBJ databases">
        <authorList>
            <person name="Peterson S.W."/>
        </authorList>
    </citation>
    <scope>NUCLEOTIDE SEQUENCE [LARGE SCALE GENOMIC DNA]</scope>
    <source>
        <strain evidence="5 6">ATCC 51222</strain>
    </source>
</reference>
<organism evidence="5 6">
    <name type="scientific">Eubacterium coprostanoligenes</name>
    <dbReference type="NCBI Taxonomy" id="290054"/>
    <lineage>
        <taxon>Bacteria</taxon>
        <taxon>Bacillati</taxon>
        <taxon>Bacillota</taxon>
        <taxon>Clostridia</taxon>
        <taxon>Eubacteriales</taxon>
        <taxon>Eubacteriaceae</taxon>
        <taxon>Eubacterium</taxon>
    </lineage>
</organism>
<dbReference type="Pfam" id="PF00575">
    <property type="entry name" value="S1"/>
    <property type="match status" value="1"/>
</dbReference>
<dbReference type="InterPro" id="IPR050437">
    <property type="entry name" value="Ribos_protein_bS1-like"/>
</dbReference>
<dbReference type="SUPFAM" id="SSF50249">
    <property type="entry name" value="Nucleic acid-binding proteins"/>
    <property type="match status" value="2"/>
</dbReference>
<dbReference type="AlphaFoldDB" id="A0A1T4JU79"/>
<evidence type="ECO:0000256" key="2">
    <source>
        <dbReference type="ARBA" id="ARBA00022980"/>
    </source>
</evidence>
<evidence type="ECO:0000259" key="4">
    <source>
        <dbReference type="PROSITE" id="PS50126"/>
    </source>
</evidence>
<dbReference type="GO" id="GO:0006412">
    <property type="term" value="P:translation"/>
    <property type="evidence" value="ECO:0007669"/>
    <property type="project" value="TreeGrafter"/>
</dbReference>
<accession>A0A1T4JU79</accession>
<evidence type="ECO:0000256" key="1">
    <source>
        <dbReference type="ARBA" id="ARBA00006767"/>
    </source>
</evidence>
<dbReference type="InterPro" id="IPR003029">
    <property type="entry name" value="S1_domain"/>
</dbReference>
<dbReference type="Gene3D" id="2.40.50.140">
    <property type="entry name" value="Nucleic acid-binding proteins"/>
    <property type="match status" value="2"/>
</dbReference>